<evidence type="ECO:0000313" key="5">
    <source>
        <dbReference type="EMBL" id="QMV45232.1"/>
    </source>
</evidence>
<organism evidence="5 6">
    <name type="scientific">Cohnella cholangitidis</name>
    <dbReference type="NCBI Taxonomy" id="2598458"/>
    <lineage>
        <taxon>Bacteria</taxon>
        <taxon>Bacillati</taxon>
        <taxon>Bacillota</taxon>
        <taxon>Bacilli</taxon>
        <taxon>Bacillales</taxon>
        <taxon>Paenibacillaceae</taxon>
        <taxon>Cohnella</taxon>
    </lineage>
</organism>
<protein>
    <submittedName>
        <fullName evidence="5">Helix-turn-helix transcriptional regulator</fullName>
    </submittedName>
</protein>
<dbReference type="PANTHER" id="PTHR33204:SF18">
    <property type="entry name" value="TRANSCRIPTIONAL REGULATORY PROTEIN"/>
    <property type="match status" value="1"/>
</dbReference>
<dbReference type="EMBL" id="CP041969">
    <property type="protein sequence ID" value="QMV45232.1"/>
    <property type="molecule type" value="Genomic_DNA"/>
</dbReference>
<dbReference type="Pfam" id="PF01638">
    <property type="entry name" value="HxlR"/>
    <property type="match status" value="1"/>
</dbReference>
<keyword evidence="2" id="KW-0238">DNA-binding</keyword>
<evidence type="ECO:0000256" key="2">
    <source>
        <dbReference type="ARBA" id="ARBA00023125"/>
    </source>
</evidence>
<dbReference type="GO" id="GO:0003677">
    <property type="term" value="F:DNA binding"/>
    <property type="evidence" value="ECO:0007669"/>
    <property type="project" value="UniProtKB-KW"/>
</dbReference>
<evidence type="ECO:0000313" key="6">
    <source>
        <dbReference type="Proteomes" id="UP000515679"/>
    </source>
</evidence>
<dbReference type="InterPro" id="IPR002577">
    <property type="entry name" value="HTH_HxlR"/>
</dbReference>
<evidence type="ECO:0000256" key="1">
    <source>
        <dbReference type="ARBA" id="ARBA00023015"/>
    </source>
</evidence>
<dbReference type="Gene3D" id="1.10.10.10">
    <property type="entry name" value="Winged helix-like DNA-binding domain superfamily/Winged helix DNA-binding domain"/>
    <property type="match status" value="1"/>
</dbReference>
<dbReference type="InterPro" id="IPR036388">
    <property type="entry name" value="WH-like_DNA-bd_sf"/>
</dbReference>
<keyword evidence="6" id="KW-1185">Reference proteome</keyword>
<reference evidence="5 6" key="1">
    <citation type="submission" date="2019-07" db="EMBL/GenBank/DDBJ databases">
        <authorList>
            <person name="Kim J.K."/>
            <person name="Cheong H.-M."/>
            <person name="Choi Y."/>
            <person name="Hwang K.J."/>
            <person name="Lee S."/>
            <person name="Choi C."/>
        </authorList>
    </citation>
    <scope>NUCLEOTIDE SEQUENCE [LARGE SCALE GENOMIC DNA]</scope>
    <source>
        <strain evidence="5 6">KS 22</strain>
    </source>
</reference>
<sequence length="98" mass="11170">MQVIGSKWSYFVIAQLCQGPQRFNQLRRSIGEVSIKSLTDTLRQLEQRGIIHRQVIPTVPVSVRYSLTDSGRGYGEVLLQMRNWGEKWGMSDSQATSL</sequence>
<dbReference type="PROSITE" id="PS51118">
    <property type="entry name" value="HTH_HXLR"/>
    <property type="match status" value="1"/>
</dbReference>
<keyword evidence="1" id="KW-0805">Transcription regulation</keyword>
<accession>A0A7G5C7P8</accession>
<evidence type="ECO:0000259" key="4">
    <source>
        <dbReference type="PROSITE" id="PS51118"/>
    </source>
</evidence>
<name>A0A7G5C7P8_9BACL</name>
<dbReference type="InterPro" id="IPR036390">
    <property type="entry name" value="WH_DNA-bd_sf"/>
</dbReference>
<gene>
    <name evidence="5" type="ORF">FPL14_28650</name>
</gene>
<feature type="domain" description="HTH hxlR-type" evidence="4">
    <location>
        <begin position="1"/>
        <end position="93"/>
    </location>
</feature>
<dbReference type="AlphaFoldDB" id="A0A7G5C7P8"/>
<dbReference type="SUPFAM" id="SSF46785">
    <property type="entry name" value="Winged helix' DNA-binding domain"/>
    <property type="match status" value="1"/>
</dbReference>
<dbReference type="PANTHER" id="PTHR33204">
    <property type="entry name" value="TRANSCRIPTIONAL REGULATOR, MARR FAMILY"/>
    <property type="match status" value="1"/>
</dbReference>
<proteinExistence type="predicted"/>
<dbReference type="Proteomes" id="UP000515679">
    <property type="component" value="Chromosome"/>
</dbReference>
<evidence type="ECO:0000256" key="3">
    <source>
        <dbReference type="ARBA" id="ARBA00023163"/>
    </source>
</evidence>
<dbReference type="KEGG" id="cchl:FPL14_28650"/>
<keyword evidence="3" id="KW-0804">Transcription</keyword>